<evidence type="ECO:0000313" key="3">
    <source>
        <dbReference type="EMBL" id="MBA8942559.1"/>
    </source>
</evidence>
<feature type="transmembrane region" description="Helical" evidence="2">
    <location>
        <begin position="43"/>
        <end position="63"/>
    </location>
</feature>
<reference evidence="4 5" key="1">
    <citation type="submission" date="2017-07" db="EMBL/GenBank/DDBJ databases">
        <title>The Complete Genome of Streptomyces asterosporus-ZSY.</title>
        <authorList>
            <person name="Zhang S."/>
        </authorList>
    </citation>
    <scope>NUCLEOTIDE SEQUENCE [LARGE SCALE GENOMIC DNA]</scope>
    <source>
        <strain evidence="4 5">DSM 41452</strain>
    </source>
</reference>
<name>A0A514JM52_9ACTN</name>
<sequence length="230" mass="25070">MSQDQRQHAPVPAGDDDARRARLDELRRQDALRARRGRRLRTGATAGGVLAAVAVVLGLVASMHGRPAQDPDDASGIDPDRVNVRGERVYEDLERDHVKGEVDYPADVRPPVGGRHDPQWQNANGDVYTRPLREENAVHSLEHGTVWVTYSTDLPQAEVEELRAKVAGVPYRMMSPLPGQESPVRLTAWGHQLSVDSAADPRVDAFFDAYVQGPQAPEQGAPVTGGKATP</sequence>
<organism evidence="4 5">
    <name type="scientific">Streptomyces calvus</name>
    <dbReference type="NCBI Taxonomy" id="67282"/>
    <lineage>
        <taxon>Bacteria</taxon>
        <taxon>Bacillati</taxon>
        <taxon>Actinomycetota</taxon>
        <taxon>Actinomycetes</taxon>
        <taxon>Kitasatosporales</taxon>
        <taxon>Streptomycetaceae</taxon>
        <taxon>Streptomyces</taxon>
    </lineage>
</organism>
<feature type="region of interest" description="Disordered" evidence="1">
    <location>
        <begin position="103"/>
        <end position="125"/>
    </location>
</feature>
<evidence type="ECO:0000256" key="2">
    <source>
        <dbReference type="SAM" id="Phobius"/>
    </source>
</evidence>
<dbReference type="Proteomes" id="UP000530412">
    <property type="component" value="Unassembled WGS sequence"/>
</dbReference>
<accession>A0A514JM52</accession>
<accession>A0A7W3QUD6</accession>
<dbReference type="AlphaFoldDB" id="A0A514JM52"/>
<evidence type="ECO:0008006" key="7">
    <source>
        <dbReference type="Google" id="ProtNLM"/>
    </source>
</evidence>
<evidence type="ECO:0000313" key="5">
    <source>
        <dbReference type="Proteomes" id="UP000316215"/>
    </source>
</evidence>
<proteinExistence type="predicted"/>
<dbReference type="InterPro" id="IPR021454">
    <property type="entry name" value="DUF3105"/>
</dbReference>
<dbReference type="Pfam" id="PF11303">
    <property type="entry name" value="DUF3105"/>
    <property type="match status" value="1"/>
</dbReference>
<dbReference type="OrthoDB" id="164831at2"/>
<keyword evidence="2" id="KW-0812">Transmembrane</keyword>
<gene>
    <name evidence="4" type="ORF">CD934_06685</name>
    <name evidence="3" type="ORF">FHS33_000948</name>
</gene>
<feature type="region of interest" description="Disordered" evidence="1">
    <location>
        <begin position="1"/>
        <end position="24"/>
    </location>
</feature>
<dbReference type="RefSeq" id="WP_142192475.1">
    <property type="nucleotide sequence ID" value="NZ_BMSU01000013.1"/>
</dbReference>
<reference evidence="3 6" key="2">
    <citation type="submission" date="2020-08" db="EMBL/GenBank/DDBJ databases">
        <title>Genomic Encyclopedia of Type Strains, Phase III (KMG-III): the genomes of soil and plant-associated and newly described type strains.</title>
        <authorList>
            <person name="Whitman W."/>
        </authorList>
    </citation>
    <scope>NUCLEOTIDE SEQUENCE [LARGE SCALE GENOMIC DNA]</scope>
    <source>
        <strain evidence="3 6">CECT 3271</strain>
    </source>
</reference>
<keyword evidence="2" id="KW-1133">Transmembrane helix</keyword>
<dbReference type="EMBL" id="CP022310">
    <property type="protein sequence ID" value="QDI68397.1"/>
    <property type="molecule type" value="Genomic_DNA"/>
</dbReference>
<evidence type="ECO:0000313" key="4">
    <source>
        <dbReference type="EMBL" id="QDI68397.1"/>
    </source>
</evidence>
<dbReference type="EMBL" id="JACJIE010000001">
    <property type="protein sequence ID" value="MBA8942559.1"/>
    <property type="molecule type" value="Genomic_DNA"/>
</dbReference>
<dbReference type="KEGG" id="sast:CD934_06685"/>
<evidence type="ECO:0000313" key="6">
    <source>
        <dbReference type="Proteomes" id="UP000530412"/>
    </source>
</evidence>
<evidence type="ECO:0000256" key="1">
    <source>
        <dbReference type="SAM" id="MobiDB-lite"/>
    </source>
</evidence>
<dbReference type="Proteomes" id="UP000316215">
    <property type="component" value="Chromosome"/>
</dbReference>
<keyword evidence="5" id="KW-1185">Reference proteome</keyword>
<protein>
    <recommendedName>
        <fullName evidence="7">DUF3105 domain-containing protein</fullName>
    </recommendedName>
</protein>
<keyword evidence="2" id="KW-0472">Membrane</keyword>